<dbReference type="GO" id="GO:0072344">
    <property type="term" value="P:rescue of stalled ribosome"/>
    <property type="evidence" value="ECO:0007669"/>
    <property type="project" value="UniProtKB-UniRule"/>
</dbReference>
<accession>A0A412G7Z9</accession>
<dbReference type="SMART" id="SM00534">
    <property type="entry name" value="MUTSac"/>
    <property type="match status" value="1"/>
</dbReference>
<dbReference type="InterPro" id="IPR036187">
    <property type="entry name" value="DNA_mismatch_repair_MutS_sf"/>
</dbReference>
<evidence type="ECO:0000256" key="8">
    <source>
        <dbReference type="ARBA" id="ARBA00023125"/>
    </source>
</evidence>
<dbReference type="PROSITE" id="PS50828">
    <property type="entry name" value="SMR"/>
    <property type="match status" value="1"/>
</dbReference>
<gene>
    <name evidence="9" type="primary">mutS2</name>
    <name evidence="9" type="synonym">rqcU</name>
    <name evidence="12" type="ORF">DWY20_14045</name>
</gene>
<evidence type="ECO:0000313" key="12">
    <source>
        <dbReference type="EMBL" id="RGR89682.1"/>
    </source>
</evidence>
<dbReference type="SUPFAM" id="SSF160443">
    <property type="entry name" value="SMR domain-like"/>
    <property type="match status" value="1"/>
</dbReference>
<keyword evidence="8 9" id="KW-0238">DNA-binding</keyword>
<evidence type="ECO:0000256" key="1">
    <source>
        <dbReference type="ARBA" id="ARBA00022722"/>
    </source>
</evidence>
<dbReference type="GO" id="GO:0140664">
    <property type="term" value="F:ATP-dependent DNA damage sensor activity"/>
    <property type="evidence" value="ECO:0007669"/>
    <property type="project" value="InterPro"/>
</dbReference>
<evidence type="ECO:0000256" key="2">
    <source>
        <dbReference type="ARBA" id="ARBA00022730"/>
    </source>
</evidence>
<dbReference type="InterPro" id="IPR005747">
    <property type="entry name" value="MutS2"/>
</dbReference>
<dbReference type="SUPFAM" id="SSF48334">
    <property type="entry name" value="DNA repair protein MutS, domain III"/>
    <property type="match status" value="1"/>
</dbReference>
<dbReference type="Gene3D" id="3.40.50.300">
    <property type="entry name" value="P-loop containing nucleotide triphosphate hydrolases"/>
    <property type="match status" value="1"/>
</dbReference>
<keyword evidence="13" id="KW-1185">Reference proteome</keyword>
<dbReference type="PIRSF" id="PIRSF005814">
    <property type="entry name" value="MutS_YshD"/>
    <property type="match status" value="1"/>
</dbReference>
<dbReference type="InterPro" id="IPR036063">
    <property type="entry name" value="Smr_dom_sf"/>
</dbReference>
<dbReference type="Pfam" id="PF20297">
    <property type="entry name" value="MSSS"/>
    <property type="match status" value="1"/>
</dbReference>
<dbReference type="PANTHER" id="PTHR48466:SF2">
    <property type="entry name" value="OS10G0509000 PROTEIN"/>
    <property type="match status" value="1"/>
</dbReference>
<evidence type="ECO:0000256" key="10">
    <source>
        <dbReference type="SAM" id="MobiDB-lite"/>
    </source>
</evidence>
<dbReference type="GO" id="GO:0019843">
    <property type="term" value="F:rRNA binding"/>
    <property type="evidence" value="ECO:0007669"/>
    <property type="project" value="UniProtKB-UniRule"/>
</dbReference>
<dbReference type="PANTHER" id="PTHR48466">
    <property type="entry name" value="OS10G0509000 PROTEIN-RELATED"/>
    <property type="match status" value="1"/>
</dbReference>
<feature type="binding site" evidence="9">
    <location>
        <begin position="352"/>
        <end position="359"/>
    </location>
    <ligand>
        <name>ATP</name>
        <dbReference type="ChEBI" id="CHEBI:30616"/>
    </ligand>
</feature>
<keyword evidence="5 9" id="KW-0378">Hydrolase</keyword>
<dbReference type="Pfam" id="PF00488">
    <property type="entry name" value="MutS_V"/>
    <property type="match status" value="1"/>
</dbReference>
<dbReference type="InterPro" id="IPR002625">
    <property type="entry name" value="Smr_dom"/>
</dbReference>
<dbReference type="InterPro" id="IPR027417">
    <property type="entry name" value="P-loop_NTPase"/>
</dbReference>
<keyword evidence="1 9" id="KW-0540">Nuclease</keyword>
<dbReference type="RefSeq" id="WP_118485310.1">
    <property type="nucleotide sequence ID" value="NZ_CAUELD010000108.1"/>
</dbReference>
<dbReference type="InterPro" id="IPR046893">
    <property type="entry name" value="MSSS"/>
</dbReference>
<evidence type="ECO:0000256" key="4">
    <source>
        <dbReference type="ARBA" id="ARBA00022759"/>
    </source>
</evidence>
<dbReference type="EMBL" id="QRUU01000104">
    <property type="protein sequence ID" value="RGR89682.1"/>
    <property type="molecule type" value="Genomic_DNA"/>
</dbReference>
<dbReference type="GO" id="GO:0005524">
    <property type="term" value="F:ATP binding"/>
    <property type="evidence" value="ECO:0007669"/>
    <property type="project" value="UniProtKB-UniRule"/>
</dbReference>
<dbReference type="SMART" id="SM00533">
    <property type="entry name" value="MUTSd"/>
    <property type="match status" value="1"/>
</dbReference>
<dbReference type="GO" id="GO:0030983">
    <property type="term" value="F:mismatched DNA binding"/>
    <property type="evidence" value="ECO:0007669"/>
    <property type="project" value="InterPro"/>
</dbReference>
<dbReference type="GO" id="GO:0016887">
    <property type="term" value="F:ATP hydrolysis activity"/>
    <property type="evidence" value="ECO:0007669"/>
    <property type="project" value="InterPro"/>
</dbReference>
<comment type="function">
    <text evidence="9">Acts as a ribosome collision sensor, splitting the ribosome into its 2 subunits. Detects stalled/collided 70S ribosomes which it binds and splits by an ATP-hydrolysis driven conformational change. Acts upstream of the ribosome quality control system (RQC), a ribosome-associated complex that mediates the extraction of incompletely synthesized nascent chains from stalled ribosomes and their subsequent degradation. Probably generates substrates for RQC.</text>
</comment>
<dbReference type="InterPro" id="IPR007696">
    <property type="entry name" value="DNA_mismatch_repair_MutS_core"/>
</dbReference>
<name>A0A412G7Z9_9BACT</name>
<keyword evidence="7 9" id="KW-0694">RNA-binding</keyword>
<dbReference type="GO" id="GO:0043023">
    <property type="term" value="F:ribosomal large subunit binding"/>
    <property type="evidence" value="ECO:0007669"/>
    <property type="project" value="UniProtKB-UniRule"/>
</dbReference>
<comment type="function">
    <text evidence="9">Endonuclease that is involved in the suppression of homologous recombination and thus may have a key role in the control of bacterial genetic diversity.</text>
</comment>
<reference evidence="12 13" key="1">
    <citation type="submission" date="2018-08" db="EMBL/GenBank/DDBJ databases">
        <title>A genome reference for cultivated species of the human gut microbiota.</title>
        <authorList>
            <person name="Zou Y."/>
            <person name="Xue W."/>
            <person name="Luo G."/>
        </authorList>
    </citation>
    <scope>NUCLEOTIDE SEQUENCE [LARGE SCALE GENOMIC DNA]</scope>
    <source>
        <strain evidence="12 13">AF24-2</strain>
    </source>
</reference>
<evidence type="ECO:0000313" key="13">
    <source>
        <dbReference type="Proteomes" id="UP000285864"/>
    </source>
</evidence>
<evidence type="ECO:0000256" key="3">
    <source>
        <dbReference type="ARBA" id="ARBA00022741"/>
    </source>
</evidence>
<keyword evidence="3 9" id="KW-0547">Nucleotide-binding</keyword>
<dbReference type="SMART" id="SM00463">
    <property type="entry name" value="SMR"/>
    <property type="match status" value="1"/>
</dbReference>
<dbReference type="InterPro" id="IPR045076">
    <property type="entry name" value="MutS"/>
</dbReference>
<dbReference type="Proteomes" id="UP000285864">
    <property type="component" value="Unassembled WGS sequence"/>
</dbReference>
<keyword evidence="2 9" id="KW-0699">rRNA-binding</keyword>
<keyword evidence="4 9" id="KW-0255">Endonuclease</keyword>
<proteinExistence type="inferred from homology"/>
<sequence length="836" mass="95452">MIYPQNFEQKIGFDQIRQLLKTKCLSTLGEERVESMDFSDSYDEINRRLEQVTEFVRIIQEEDDFPSQYFFDVRPSLKRIRVEGMYMDEQELFDLRRSLETIRDIVRFLQQTDDELADDDKVHSPYPALYELAGDIMVFPQLITRINNILDKFGKIKDNASPELLRIRRELASTTGSISRSLNNILRMAQSEGYVDKDVTPTMRDGRLVIPVAPGMKRKIRGIVHDESATGKTVFIEPAEVVEANNRIRELEGEERREIIRILTEFSATVRPQVPAILQSYEFLAEIDFIRSKALLGIDIKGVKPSFESKQAIDWFEAVHPLLQMSLAKHNKKVVPLDIVLTTEQRILLISGPNAGGKSVCLKTVGLLQYMLQCGMLVSMNERSHAGIFHSIFIDIGDEQSIEDDLSTYSSHLTNMKNMMKYCNEKSLILIDEFGGGTEPQIGGAIAEAVLKRFNAKKTFGVITTHYQNLKHFAEDHEGVVNGAMLYDRHEMRALFQLQIGNPGSSFAVEIARKIGLPEEVIADASEIVGSEYIQSDKYLQDIVRDKRYWETKRQNIRKREKVMEDTIARYERELEELEKSRKEILKKAKEDAEHLLEESNAKIENTIRTIKEAQAEKERTRMARQELTDFRQQVEAADKAALEEKIARKMEKLREKQERKKDKKNKQANQPAAQPVPKVVPIQAGDYVRIKGQTSVGQVMELNGKNAVVMFGLMKTNVKAERLERAEAPKQSLNTAKATFVSSETQERMYEKKLNFKQDIDVRGMRGDEAIQAVTYFIDDAILVGVSRVRILHGTGTGILRTLIRQYLATVPGVKHFQDEHVQFGGAGITVVDLK</sequence>
<evidence type="ECO:0000256" key="9">
    <source>
        <dbReference type="HAMAP-Rule" id="MF_00092"/>
    </source>
</evidence>
<dbReference type="SUPFAM" id="SSF52540">
    <property type="entry name" value="P-loop containing nucleoside triphosphate hydrolases"/>
    <property type="match status" value="1"/>
</dbReference>
<dbReference type="GO" id="GO:0045910">
    <property type="term" value="P:negative regulation of DNA recombination"/>
    <property type="evidence" value="ECO:0007669"/>
    <property type="project" value="InterPro"/>
</dbReference>
<feature type="domain" description="Smr" evidence="11">
    <location>
        <begin position="761"/>
        <end position="836"/>
    </location>
</feature>
<comment type="subunit">
    <text evidence="9">Homodimer. Binds to stalled ribosomes, contacting rRNA.</text>
</comment>
<dbReference type="Gene3D" id="3.30.1370.110">
    <property type="match status" value="1"/>
</dbReference>
<evidence type="ECO:0000256" key="6">
    <source>
        <dbReference type="ARBA" id="ARBA00022840"/>
    </source>
</evidence>
<dbReference type="InterPro" id="IPR000432">
    <property type="entry name" value="DNA_mismatch_repair_MutS_C"/>
</dbReference>
<keyword evidence="6 9" id="KW-0067">ATP-binding</keyword>
<dbReference type="NCBIfam" id="TIGR01069">
    <property type="entry name" value="mutS2"/>
    <property type="match status" value="1"/>
</dbReference>
<dbReference type="GO" id="GO:0004519">
    <property type="term" value="F:endonuclease activity"/>
    <property type="evidence" value="ECO:0007669"/>
    <property type="project" value="UniProtKB-UniRule"/>
</dbReference>
<organism evidence="12 13">
    <name type="scientific">Phocaeicola coprocola</name>
    <dbReference type="NCBI Taxonomy" id="310298"/>
    <lineage>
        <taxon>Bacteria</taxon>
        <taxon>Pseudomonadati</taxon>
        <taxon>Bacteroidota</taxon>
        <taxon>Bacteroidia</taxon>
        <taxon>Bacteroidales</taxon>
        <taxon>Bacteroidaceae</taxon>
        <taxon>Phocaeicola</taxon>
    </lineage>
</organism>
<dbReference type="EC" id="3.6.4.-" evidence="9"/>
<evidence type="ECO:0000256" key="5">
    <source>
        <dbReference type="ARBA" id="ARBA00022801"/>
    </source>
</evidence>
<dbReference type="FunFam" id="3.40.50.300:FF:001531">
    <property type="entry name" value="Endonuclease MutS2"/>
    <property type="match status" value="1"/>
</dbReference>
<dbReference type="EC" id="3.1.-.-" evidence="9"/>
<dbReference type="Pfam" id="PF01713">
    <property type="entry name" value="Smr"/>
    <property type="match status" value="1"/>
</dbReference>
<dbReference type="GO" id="GO:0006298">
    <property type="term" value="P:mismatch repair"/>
    <property type="evidence" value="ECO:0007669"/>
    <property type="project" value="InterPro"/>
</dbReference>
<comment type="caution">
    <text evidence="12">The sequence shown here is derived from an EMBL/GenBank/DDBJ whole genome shotgun (WGS) entry which is preliminary data.</text>
</comment>
<protein>
    <recommendedName>
        <fullName evidence="9">Endonuclease MutS2</fullName>
        <ecNumber evidence="9">3.1.-.-</ecNumber>
    </recommendedName>
    <alternativeName>
        <fullName evidence="9">Ribosome-associated protein quality control-upstream factor</fullName>
        <shortName evidence="9">RQC-upstream factor</shortName>
        <shortName evidence="9">RqcU</shortName>
        <ecNumber evidence="9">3.6.4.-</ecNumber>
    </alternativeName>
</protein>
<comment type="similarity">
    <text evidence="9">Belongs to the DNA mismatch repair MutS family. MutS2 subfamily.</text>
</comment>
<dbReference type="AlphaFoldDB" id="A0A412G7Z9"/>
<feature type="region of interest" description="Disordered" evidence="10">
    <location>
        <begin position="655"/>
        <end position="676"/>
    </location>
</feature>
<dbReference type="FunFam" id="3.30.1370.110:FF:000004">
    <property type="entry name" value="Endonuclease MutS2"/>
    <property type="match status" value="1"/>
</dbReference>
<evidence type="ECO:0000256" key="7">
    <source>
        <dbReference type="ARBA" id="ARBA00022884"/>
    </source>
</evidence>
<evidence type="ECO:0000259" key="11">
    <source>
        <dbReference type="PROSITE" id="PS50828"/>
    </source>
</evidence>
<dbReference type="HAMAP" id="MF_00092">
    <property type="entry name" value="MutS2"/>
    <property type="match status" value="1"/>
</dbReference>